<keyword evidence="8" id="KW-1185">Reference proteome</keyword>
<dbReference type="PANTHER" id="PTHR37038:SF14">
    <property type="entry name" value="TRANSCRIPTIONAL ACTIVATOR"/>
    <property type="match status" value="1"/>
</dbReference>
<dbReference type="RefSeq" id="WP_039098571.1">
    <property type="nucleotide sequence ID" value="NZ_AP024685.1"/>
</dbReference>
<dbReference type="InterPro" id="IPR010982">
    <property type="entry name" value="Lambda_DNA-bd_dom_sf"/>
</dbReference>
<reference evidence="4 8" key="3">
    <citation type="submission" date="2021-05" db="EMBL/GenBank/DDBJ databases">
        <title>Complete Genome Sequence of Latilactobacillus sp. Strain WDN19, a High D-Aspartate-producing Lactic Acid Bacterium Isolated from a Japanese Pickle.</title>
        <authorList>
            <person name="Kajitani K."/>
            <person name="Takahashi S."/>
        </authorList>
    </citation>
    <scope>NUCLEOTIDE SEQUENCE [LARGE SCALE GENOMIC DNA]</scope>
    <source>
        <strain evidence="4 8">WDN19</strain>
    </source>
</reference>
<dbReference type="OrthoDB" id="1150409at2"/>
<organism evidence="2 6">
    <name type="scientific">Latilactobacillus curvatus</name>
    <name type="common">Lactobacillus curvatus</name>
    <dbReference type="NCBI Taxonomy" id="28038"/>
    <lineage>
        <taxon>Bacteria</taxon>
        <taxon>Bacillati</taxon>
        <taxon>Bacillota</taxon>
        <taxon>Bacilli</taxon>
        <taxon>Lactobacillales</taxon>
        <taxon>Lactobacillaceae</taxon>
        <taxon>Latilactobacillus</taxon>
    </lineage>
</organism>
<reference evidence="3 7" key="2">
    <citation type="submission" date="2018-07" db="EMBL/GenBank/DDBJ databases">
        <title>Lactobacillus curvatus genome sequence.</title>
        <authorList>
            <person name="Prechtl R."/>
        </authorList>
    </citation>
    <scope>NUCLEOTIDE SEQUENCE [LARGE SCALE GENOMIC DNA]</scope>
    <source>
        <strain evidence="3 7">TMW 1.1928</strain>
    </source>
</reference>
<dbReference type="InterPro" id="IPR053163">
    <property type="entry name" value="HTH-type_regulator_Rgg"/>
</dbReference>
<dbReference type="Proteomes" id="UP000199749">
    <property type="component" value="Chromosome"/>
</dbReference>
<evidence type="ECO:0000259" key="1">
    <source>
        <dbReference type="PROSITE" id="PS50943"/>
    </source>
</evidence>
<dbReference type="Proteomes" id="UP000257607">
    <property type="component" value="Chromosome"/>
</dbReference>
<evidence type="ECO:0000313" key="6">
    <source>
        <dbReference type="Proteomes" id="UP000199749"/>
    </source>
</evidence>
<dbReference type="InterPro" id="IPR001387">
    <property type="entry name" value="Cro/C1-type_HTH"/>
</dbReference>
<evidence type="ECO:0000313" key="2">
    <source>
        <dbReference type="EMBL" id="ASN60050.1"/>
    </source>
</evidence>
<dbReference type="InterPro" id="IPR011990">
    <property type="entry name" value="TPR-like_helical_dom_sf"/>
</dbReference>
<dbReference type="Gene3D" id="1.25.40.10">
    <property type="entry name" value="Tetratricopeptide repeat domain"/>
    <property type="match status" value="1"/>
</dbReference>
<proteinExistence type="predicted"/>
<dbReference type="PROSITE" id="PS50943">
    <property type="entry name" value="HTH_CROC1"/>
    <property type="match status" value="1"/>
</dbReference>
<protein>
    <submittedName>
        <fullName evidence="4 5">Transcriptional regulator</fullName>
    </submittedName>
    <submittedName>
        <fullName evidence="2">XRE family transcriptional regulator</fullName>
    </submittedName>
</protein>
<reference evidence="5" key="4">
    <citation type="submission" date="2023-02" db="EMBL/GenBank/DDBJ databases">
        <title>Complete genome sequence of Lactobacillus curvatus CACC879 isolated from Pig feces.</title>
        <authorList>
            <person name="Park S."/>
            <person name="Park M.A."/>
            <person name="Kim D.-H."/>
            <person name="Kim Y."/>
        </authorList>
    </citation>
    <scope>NUCLEOTIDE SEQUENCE</scope>
    <source>
        <strain evidence="5">CACC879</strain>
    </source>
</reference>
<dbReference type="SMART" id="SM00530">
    <property type="entry name" value="HTH_XRE"/>
    <property type="match status" value="1"/>
</dbReference>
<dbReference type="SUPFAM" id="SSF47413">
    <property type="entry name" value="lambda repressor-like DNA-binding domains"/>
    <property type="match status" value="1"/>
</dbReference>
<dbReference type="CDD" id="cd00093">
    <property type="entry name" value="HTH_XRE"/>
    <property type="match status" value="1"/>
</dbReference>
<evidence type="ECO:0000313" key="7">
    <source>
        <dbReference type="Proteomes" id="UP000257607"/>
    </source>
</evidence>
<name>A0A0B2XNW1_LATCU</name>
<evidence type="ECO:0000313" key="8">
    <source>
        <dbReference type="Proteomes" id="UP000825100"/>
    </source>
</evidence>
<dbReference type="EMBL" id="AP024685">
    <property type="protein sequence ID" value="BCX29630.1"/>
    <property type="molecule type" value="Genomic_DNA"/>
</dbReference>
<dbReference type="EMBL" id="CP022474">
    <property type="protein sequence ID" value="ASN60050.1"/>
    <property type="molecule type" value="Genomic_DNA"/>
</dbReference>
<evidence type="ECO:0000313" key="3">
    <source>
        <dbReference type="EMBL" id="AXN35756.1"/>
    </source>
</evidence>
<dbReference type="Proteomes" id="UP000825100">
    <property type="component" value="Chromosome"/>
</dbReference>
<dbReference type="EMBL" id="CP117683">
    <property type="protein sequence ID" value="WDC92024.1"/>
    <property type="molecule type" value="Genomic_DNA"/>
</dbReference>
<evidence type="ECO:0000313" key="4">
    <source>
        <dbReference type="EMBL" id="BCX29630.1"/>
    </source>
</evidence>
<sequence>MRILGDKLKQIRKARGMSQAELAKGICTQATISLIEKKEQVPSTKILLEICKRLEITLDSVIVQEDDQLHVLLSRVQALLFTNEFKKARDLIQQIYTDQLVKADDYKRYYYFQGQIKLLLENKPDDALFFFNRAFNQYVVSQTDVYGILCIIGISKSYLMKGALERVRIYAEQAVEMLENSDPLAMADFQVELQIYNHLAGILFELKDYEGAIKYAQLAIDEAIDKQSLYLLDALYFILGRAEHALHRENALQDLTVAKTLALIRHHPEIIVQVDQQLAE</sequence>
<dbReference type="PANTHER" id="PTHR37038">
    <property type="entry name" value="TRANSCRIPTIONAL REGULATOR-RELATED"/>
    <property type="match status" value="1"/>
</dbReference>
<dbReference type="Pfam" id="PF01381">
    <property type="entry name" value="HTH_3"/>
    <property type="match status" value="1"/>
</dbReference>
<gene>
    <name evidence="2" type="ORF">CG419_05130</name>
    <name evidence="3" type="ORF">DT351_05015</name>
    <name evidence="4" type="ORF">LTWDN19_01970</name>
    <name evidence="5" type="ORF">PSR33_00345</name>
</gene>
<dbReference type="GO" id="GO:0003677">
    <property type="term" value="F:DNA binding"/>
    <property type="evidence" value="ECO:0007669"/>
    <property type="project" value="InterPro"/>
</dbReference>
<evidence type="ECO:0000313" key="5">
    <source>
        <dbReference type="EMBL" id="WDC92024.1"/>
    </source>
</evidence>
<dbReference type="STRING" id="28038.BCY75_07020"/>
<feature type="domain" description="HTH cro/C1-type" evidence="1">
    <location>
        <begin position="8"/>
        <end position="61"/>
    </location>
</feature>
<dbReference type="Proteomes" id="UP001215533">
    <property type="component" value="Chromosome"/>
</dbReference>
<dbReference type="SUPFAM" id="SSF48452">
    <property type="entry name" value="TPR-like"/>
    <property type="match status" value="1"/>
</dbReference>
<accession>A0A0B2XNW1</accession>
<dbReference type="EMBL" id="CP031003">
    <property type="protein sequence ID" value="AXN35756.1"/>
    <property type="molecule type" value="Genomic_DNA"/>
</dbReference>
<reference evidence="2 6" key="1">
    <citation type="submission" date="2017-07" db="EMBL/GenBank/DDBJ databases">
        <title>Lactobacillus curvatus MRS6 whole genome.</title>
        <authorList>
            <person name="Jans C."/>
            <person name="Lagler S."/>
            <person name="Lacroix C."/>
            <person name="Meile L."/>
            <person name="Stevens M.J.A."/>
        </authorList>
    </citation>
    <scope>NUCLEOTIDE SEQUENCE [LARGE SCALE GENOMIC DNA]</scope>
    <source>
        <strain evidence="2 6">MRS6</strain>
    </source>
</reference>
<dbReference type="AlphaFoldDB" id="A0A0B2XNW1"/>